<dbReference type="SUPFAM" id="SSF52172">
    <property type="entry name" value="CheY-like"/>
    <property type="match status" value="1"/>
</dbReference>
<dbReference type="GO" id="GO:0003677">
    <property type="term" value="F:DNA binding"/>
    <property type="evidence" value="ECO:0007669"/>
    <property type="project" value="InterPro"/>
</dbReference>
<feature type="domain" description="Response regulatory" evidence="2">
    <location>
        <begin position="26"/>
        <end position="139"/>
    </location>
</feature>
<dbReference type="PANTHER" id="PTHR37299:SF1">
    <property type="entry name" value="STAGE 0 SPORULATION PROTEIN A HOMOLOG"/>
    <property type="match status" value="1"/>
</dbReference>
<evidence type="ECO:0000313" key="4">
    <source>
        <dbReference type="EMBL" id="EPX59309.1"/>
    </source>
</evidence>
<evidence type="ECO:0000313" key="5">
    <source>
        <dbReference type="Proteomes" id="UP000011682"/>
    </source>
</evidence>
<dbReference type="eggNOG" id="COG3279">
    <property type="taxonomic scope" value="Bacteria"/>
</dbReference>
<dbReference type="InterPro" id="IPR001789">
    <property type="entry name" value="Sig_transdc_resp-reg_receiver"/>
</dbReference>
<dbReference type="RefSeq" id="WP_002643345.1">
    <property type="nucleotide sequence ID" value="NZ_ANAH02000018.1"/>
</dbReference>
<feature type="domain" description="HTH LytTR-type" evidence="3">
    <location>
        <begin position="184"/>
        <end position="288"/>
    </location>
</feature>
<dbReference type="EMBL" id="ANAH02000018">
    <property type="protein sequence ID" value="EPX59309.1"/>
    <property type="molecule type" value="Genomic_DNA"/>
</dbReference>
<comment type="caution">
    <text evidence="4">The sequence shown here is derived from an EMBL/GenBank/DDBJ whole genome shotgun (WGS) entry which is preliminary data.</text>
</comment>
<dbReference type="SMART" id="SM00448">
    <property type="entry name" value="REC"/>
    <property type="match status" value="1"/>
</dbReference>
<evidence type="ECO:0000259" key="2">
    <source>
        <dbReference type="PROSITE" id="PS50110"/>
    </source>
</evidence>
<dbReference type="Pfam" id="PF04397">
    <property type="entry name" value="LytTR"/>
    <property type="match status" value="1"/>
</dbReference>
<evidence type="ECO:0000259" key="3">
    <source>
        <dbReference type="PROSITE" id="PS50930"/>
    </source>
</evidence>
<dbReference type="SMART" id="SM00850">
    <property type="entry name" value="LytTR"/>
    <property type="match status" value="1"/>
</dbReference>
<dbReference type="AlphaFoldDB" id="S9QD88"/>
<keyword evidence="5" id="KW-1185">Reference proteome</keyword>
<feature type="modified residue" description="4-aspartylphosphate" evidence="1">
    <location>
        <position position="77"/>
    </location>
</feature>
<sequence length="293" mass="32815">MALSVEALKQRGDILGQLPRDPAPIRVLLVDPERATRQGLGLRLAADPEVELVGLCASGPEALRLLRQHPIDVIFLDVEISGMDGFQVLREAGSERTGAIIFVTATATHALKAFEVHALDYLLKPIEDERFTRVLARAKEHVRGERIQVLARQLVGLLGMTSGAALAAPSLVPPPSAPHYLERLVLKEVGRVAFLPVGEVDWMEAEDYYVQVHSEGRTHLLRQSLRELEGRLDPHQFVRIHRSTIVNAHRVREMRPLFHGEYQVILRDGTCLKLSRSYRQRVDVLLGRARSRA</sequence>
<dbReference type="PANTHER" id="PTHR37299">
    <property type="entry name" value="TRANSCRIPTIONAL REGULATOR-RELATED"/>
    <property type="match status" value="1"/>
</dbReference>
<keyword evidence="1" id="KW-0597">Phosphoprotein</keyword>
<dbReference type="PROSITE" id="PS50930">
    <property type="entry name" value="HTH_LYTTR"/>
    <property type="match status" value="1"/>
</dbReference>
<accession>S9QD88</accession>
<dbReference type="Pfam" id="PF00072">
    <property type="entry name" value="Response_reg"/>
    <property type="match status" value="1"/>
</dbReference>
<dbReference type="Gene3D" id="3.40.50.2300">
    <property type="match status" value="1"/>
</dbReference>
<dbReference type="PROSITE" id="PS50110">
    <property type="entry name" value="RESPONSE_REGULATORY"/>
    <property type="match status" value="1"/>
</dbReference>
<name>S9QD88_CYSF2</name>
<reference evidence="4" key="1">
    <citation type="submission" date="2013-05" db="EMBL/GenBank/DDBJ databases">
        <title>Genome assembly of Cystobacter fuscus DSM 2262.</title>
        <authorList>
            <person name="Sharma G."/>
            <person name="Khatri I."/>
            <person name="Kaur C."/>
            <person name="Mayilraj S."/>
            <person name="Subramanian S."/>
        </authorList>
    </citation>
    <scope>NUCLEOTIDE SEQUENCE [LARGE SCALE GENOMIC DNA]</scope>
    <source>
        <strain evidence="4">DSM 2262</strain>
    </source>
</reference>
<gene>
    <name evidence="4" type="ORF">D187_003213</name>
</gene>
<evidence type="ECO:0000256" key="1">
    <source>
        <dbReference type="PROSITE-ProRule" id="PRU00169"/>
    </source>
</evidence>
<dbReference type="InterPro" id="IPR011006">
    <property type="entry name" value="CheY-like_superfamily"/>
</dbReference>
<dbReference type="Proteomes" id="UP000011682">
    <property type="component" value="Unassembled WGS sequence"/>
</dbReference>
<proteinExistence type="predicted"/>
<dbReference type="InterPro" id="IPR046947">
    <property type="entry name" value="LytR-like"/>
</dbReference>
<dbReference type="GO" id="GO:0000156">
    <property type="term" value="F:phosphorelay response regulator activity"/>
    <property type="evidence" value="ECO:0007669"/>
    <property type="project" value="InterPro"/>
</dbReference>
<dbReference type="OrthoDB" id="1490554at2"/>
<dbReference type="Gene3D" id="2.40.50.1020">
    <property type="entry name" value="LytTr DNA-binding domain"/>
    <property type="match status" value="1"/>
</dbReference>
<organism evidence="4 5">
    <name type="scientific">Cystobacter fuscus (strain ATCC 25194 / DSM 2262 / NBRC 100088 / M29)</name>
    <dbReference type="NCBI Taxonomy" id="1242864"/>
    <lineage>
        <taxon>Bacteria</taxon>
        <taxon>Pseudomonadati</taxon>
        <taxon>Myxococcota</taxon>
        <taxon>Myxococcia</taxon>
        <taxon>Myxococcales</taxon>
        <taxon>Cystobacterineae</taxon>
        <taxon>Archangiaceae</taxon>
        <taxon>Cystobacter</taxon>
    </lineage>
</organism>
<protein>
    <submittedName>
        <fullName evidence="4">Response regulator of the LytR/AlgR family</fullName>
    </submittedName>
</protein>
<dbReference type="InterPro" id="IPR007492">
    <property type="entry name" value="LytTR_DNA-bd_dom"/>
</dbReference>